<accession>A0A6N1AQJ4</accession>
<dbReference type="AlphaFoldDB" id="A0A6N1AQJ4"/>
<protein>
    <submittedName>
        <fullName evidence="3">Uncharacterized protein</fullName>
    </submittedName>
</protein>
<reference evidence="3 4" key="1">
    <citation type="submission" date="2020-06" db="EMBL/GenBank/DDBJ databases">
        <title>Complete genome of Azosprillum oryzae KACC14407.</title>
        <authorList>
            <person name="Kim M."/>
            <person name="Park Y.-J."/>
            <person name="Shin J.-H."/>
        </authorList>
    </citation>
    <scope>NUCLEOTIDE SEQUENCE [LARGE SCALE GENOMIC DNA]</scope>
    <source>
        <strain evidence="3 4">KACC 14407</strain>
        <plasmid evidence="3 4">unnamed5</plasmid>
    </source>
</reference>
<sequence>MTATDRHGPPHDPLPAPETDMVARRLRRRHWMVLGLAVLLLAGVLGAACYLTALTPALTTTTTATDTATEAADPWGPQLPRPSLPVVQSLRLARLLRLEPPRKKEPAETSVPAGPMRVDPAVRLLVDQGWPDRRPAAIPATDLGPTGPRQLTAETKSASP</sequence>
<dbReference type="Proteomes" id="UP000509702">
    <property type="component" value="Plasmid unnamed5"/>
</dbReference>
<geneLocation type="plasmid" evidence="3 4">
    <name>unnamed5</name>
</geneLocation>
<keyword evidence="2" id="KW-0812">Transmembrane</keyword>
<name>A0A6N1AQJ4_9PROT</name>
<keyword evidence="2" id="KW-0472">Membrane</keyword>
<organism evidence="3 4">
    <name type="scientific">Azospirillum oryzae</name>
    <dbReference type="NCBI Taxonomy" id="286727"/>
    <lineage>
        <taxon>Bacteria</taxon>
        <taxon>Pseudomonadati</taxon>
        <taxon>Pseudomonadota</taxon>
        <taxon>Alphaproteobacteria</taxon>
        <taxon>Rhodospirillales</taxon>
        <taxon>Azospirillaceae</taxon>
        <taxon>Azospirillum</taxon>
    </lineage>
</organism>
<keyword evidence="2" id="KW-1133">Transmembrane helix</keyword>
<evidence type="ECO:0000313" key="3">
    <source>
        <dbReference type="EMBL" id="QKS53623.1"/>
    </source>
</evidence>
<gene>
    <name evidence="3" type="ORF">HUE56_23025</name>
</gene>
<dbReference type="KEGG" id="aoz:HUE56_23025"/>
<dbReference type="OrthoDB" id="7307050at2"/>
<evidence type="ECO:0000256" key="1">
    <source>
        <dbReference type="SAM" id="MobiDB-lite"/>
    </source>
</evidence>
<proteinExistence type="predicted"/>
<keyword evidence="4" id="KW-1185">Reference proteome</keyword>
<feature type="transmembrane region" description="Helical" evidence="2">
    <location>
        <begin position="31"/>
        <end position="53"/>
    </location>
</feature>
<keyword evidence="3" id="KW-0614">Plasmid</keyword>
<evidence type="ECO:0000313" key="4">
    <source>
        <dbReference type="Proteomes" id="UP000509702"/>
    </source>
</evidence>
<feature type="region of interest" description="Disordered" evidence="1">
    <location>
        <begin position="132"/>
        <end position="160"/>
    </location>
</feature>
<evidence type="ECO:0000256" key="2">
    <source>
        <dbReference type="SAM" id="Phobius"/>
    </source>
</evidence>
<dbReference type="EMBL" id="CP054620">
    <property type="protein sequence ID" value="QKS53623.1"/>
    <property type="molecule type" value="Genomic_DNA"/>
</dbReference>